<evidence type="ECO:0000313" key="1">
    <source>
        <dbReference type="EMBL" id="AYN58719.1"/>
    </source>
</evidence>
<dbReference type="EMBL" id="MH834623">
    <property type="protein sequence ID" value="AYN58719.1"/>
    <property type="molecule type" value="Genomic_DNA"/>
</dbReference>
<dbReference type="Proteomes" id="UP000279418">
    <property type="component" value="Segment"/>
</dbReference>
<evidence type="ECO:0000313" key="2">
    <source>
        <dbReference type="Proteomes" id="UP000279418"/>
    </source>
</evidence>
<keyword evidence="2" id="KW-1185">Reference proteome</keyword>
<organism evidence="1 2">
    <name type="scientific">Arthrobacter phage Peas</name>
    <dbReference type="NCBI Taxonomy" id="2419965"/>
    <lineage>
        <taxon>Viruses</taxon>
        <taxon>Duplodnaviria</taxon>
        <taxon>Heunggongvirae</taxon>
        <taxon>Uroviricota</taxon>
        <taxon>Caudoviricetes</taxon>
        <taxon>Bridgettevirus</taxon>
        <taxon>Bridgettevirus peas</taxon>
    </lineage>
</organism>
<protein>
    <submittedName>
        <fullName evidence="1">Uncharacterized protein</fullName>
    </submittedName>
</protein>
<name>A0A3G2KIA1_9CAUD</name>
<proteinExistence type="predicted"/>
<dbReference type="GeneID" id="55006808"/>
<dbReference type="RefSeq" id="YP_009815582.1">
    <property type="nucleotide sequence ID" value="NC_048096.1"/>
</dbReference>
<accession>A0A3G2KIA1</accession>
<reference evidence="1 2" key="1">
    <citation type="submission" date="2018-09" db="EMBL/GenBank/DDBJ databases">
        <authorList>
            <person name="Divens A.M."/>
            <person name="Stoner T.H."/>
            <person name="Garlena R.A."/>
            <person name="Russell D.A."/>
            <person name="Pope W.H."/>
            <person name="Jacobs-Sera D."/>
            <person name="Hatfull G.F."/>
        </authorList>
    </citation>
    <scope>NUCLEOTIDE SEQUENCE [LARGE SCALE GENOMIC DNA]</scope>
</reference>
<sequence length="127" mass="14529">MSYLGTMGAMPRFTLNGVSHEYLTPPPPARLHTIRSWEYGNWPRVAIDVPLADGGSVTVYGQASRWSDELVHVRWADDEDHFHAAWIPKASVRPLTASEWDIIEFHACPPELRHVRWGRRMPGFLPE</sequence>
<dbReference type="KEGG" id="vg:55006808"/>
<gene>
    <name evidence="1" type="primary">32</name>
    <name evidence="1" type="ORF">PBI_PEAS_32</name>
</gene>